<keyword evidence="6 12" id="KW-0732">Signal</keyword>
<gene>
    <name evidence="13" type="ORF">OJAV_G00209310</name>
</gene>
<evidence type="ECO:0000313" key="14">
    <source>
        <dbReference type="Proteomes" id="UP000283210"/>
    </source>
</evidence>
<keyword evidence="14" id="KW-1185">Reference proteome</keyword>
<feature type="region of interest" description="Disordered" evidence="11">
    <location>
        <begin position="106"/>
        <end position="129"/>
    </location>
</feature>
<keyword evidence="9" id="KW-1015">Disulfide bond</keyword>
<dbReference type="EMBL" id="CM012457">
    <property type="protein sequence ID" value="RVE58443.1"/>
    <property type="molecule type" value="Genomic_DNA"/>
</dbReference>
<evidence type="ECO:0000256" key="3">
    <source>
        <dbReference type="ARBA" id="ARBA00022448"/>
    </source>
</evidence>
<comment type="subcellular location">
    <subcellularLocation>
        <location evidence="1">Cell membrane</location>
        <topology evidence="1">Single-pass type I membrane protein</topology>
    </subcellularLocation>
</comment>
<evidence type="ECO:0000256" key="6">
    <source>
        <dbReference type="ARBA" id="ARBA00022729"/>
    </source>
</evidence>
<evidence type="ECO:0000256" key="1">
    <source>
        <dbReference type="ARBA" id="ARBA00004251"/>
    </source>
</evidence>
<proteinExistence type="inferred from homology"/>
<organism evidence="13 14">
    <name type="scientific">Oryzias javanicus</name>
    <name type="common">Javanese ricefish</name>
    <name type="synonym">Aplocheilus javanicus</name>
    <dbReference type="NCBI Taxonomy" id="123683"/>
    <lineage>
        <taxon>Eukaryota</taxon>
        <taxon>Metazoa</taxon>
        <taxon>Chordata</taxon>
        <taxon>Craniata</taxon>
        <taxon>Vertebrata</taxon>
        <taxon>Euteleostomi</taxon>
        <taxon>Actinopterygii</taxon>
        <taxon>Neopterygii</taxon>
        <taxon>Teleostei</taxon>
        <taxon>Neoteleostei</taxon>
        <taxon>Acanthomorphata</taxon>
        <taxon>Ovalentaria</taxon>
        <taxon>Atherinomorphae</taxon>
        <taxon>Beloniformes</taxon>
        <taxon>Adrianichthyidae</taxon>
        <taxon>Oryziinae</taxon>
        <taxon>Oryzias</taxon>
    </lineage>
</organism>
<keyword evidence="4" id="KW-1003">Cell membrane</keyword>
<evidence type="ECO:0000313" key="13">
    <source>
        <dbReference type="EMBL" id="RVE58443.1"/>
    </source>
</evidence>
<dbReference type="Pfam" id="PF04901">
    <property type="entry name" value="RAMP"/>
    <property type="match status" value="1"/>
</dbReference>
<keyword evidence="8" id="KW-0472">Membrane</keyword>
<accession>A0A437C7A4</accession>
<evidence type="ECO:0000256" key="10">
    <source>
        <dbReference type="ARBA" id="ARBA00023170"/>
    </source>
</evidence>
<dbReference type="GO" id="GO:0006886">
    <property type="term" value="P:intracellular protein transport"/>
    <property type="evidence" value="ECO:0007669"/>
    <property type="project" value="InterPro"/>
</dbReference>
<evidence type="ECO:0000256" key="7">
    <source>
        <dbReference type="ARBA" id="ARBA00022989"/>
    </source>
</evidence>
<keyword evidence="7" id="KW-1133">Transmembrane helix</keyword>
<evidence type="ECO:0000256" key="9">
    <source>
        <dbReference type="ARBA" id="ARBA00023157"/>
    </source>
</evidence>
<evidence type="ECO:0000256" key="8">
    <source>
        <dbReference type="ARBA" id="ARBA00023136"/>
    </source>
</evidence>
<dbReference type="Proteomes" id="UP000283210">
    <property type="component" value="Chromosome 21"/>
</dbReference>
<dbReference type="InterPro" id="IPR038126">
    <property type="entry name" value="RAMP_sf"/>
</dbReference>
<evidence type="ECO:0000256" key="12">
    <source>
        <dbReference type="SAM" id="SignalP"/>
    </source>
</evidence>
<dbReference type="InterPro" id="IPR006985">
    <property type="entry name" value="RAMP"/>
</dbReference>
<dbReference type="GO" id="GO:0005886">
    <property type="term" value="C:plasma membrane"/>
    <property type="evidence" value="ECO:0007669"/>
    <property type="project" value="UniProtKB-SubCell"/>
</dbReference>
<feature type="chain" id="PRO_5019367302" description="Secreted protein" evidence="12">
    <location>
        <begin position="25"/>
        <end position="129"/>
    </location>
</feature>
<keyword evidence="10" id="KW-0675">Receptor</keyword>
<dbReference type="Gene3D" id="1.10.150.510">
    <property type="entry name" value="Receptor activity modifying family"/>
    <property type="match status" value="1"/>
</dbReference>
<dbReference type="AlphaFoldDB" id="A0A437C7A4"/>
<comment type="similarity">
    <text evidence="2">Belongs to the RAMP family.</text>
</comment>
<feature type="signal peptide" evidence="12">
    <location>
        <begin position="1"/>
        <end position="24"/>
    </location>
</feature>
<feature type="compositionally biased region" description="Polar residues" evidence="11">
    <location>
        <begin position="117"/>
        <end position="129"/>
    </location>
</feature>
<dbReference type="OrthoDB" id="8846921at2759"/>
<sequence length="129" mass="14491">MKLTAFLVAHIFTWKVWCPGMASAFVVPPCDQNMFHLYVFDCLSDFNKSMETSGYQKNCPWPEVKGIYFALTSCVDSQAVGSWCKGYQSVVDEVFMEVHQRKSLPTKGGHVCRTKPSYDSGNDDNSATL</sequence>
<name>A0A437C7A4_ORYJA</name>
<evidence type="ECO:0000256" key="5">
    <source>
        <dbReference type="ARBA" id="ARBA00022692"/>
    </source>
</evidence>
<evidence type="ECO:0000256" key="11">
    <source>
        <dbReference type="SAM" id="MobiDB-lite"/>
    </source>
</evidence>
<evidence type="ECO:0000256" key="4">
    <source>
        <dbReference type="ARBA" id="ARBA00022475"/>
    </source>
</evidence>
<dbReference type="GO" id="GO:0015026">
    <property type="term" value="F:coreceptor activity"/>
    <property type="evidence" value="ECO:0007669"/>
    <property type="project" value="InterPro"/>
</dbReference>
<evidence type="ECO:0000256" key="2">
    <source>
        <dbReference type="ARBA" id="ARBA00007087"/>
    </source>
</evidence>
<reference evidence="13 14" key="1">
    <citation type="submission" date="2018-11" db="EMBL/GenBank/DDBJ databases">
        <authorList>
            <person name="Lopez-Roques C."/>
            <person name="Donnadieu C."/>
            <person name="Bouchez O."/>
            <person name="Klopp C."/>
            <person name="Cabau C."/>
            <person name="Zahm M."/>
        </authorList>
    </citation>
    <scope>NUCLEOTIDE SEQUENCE [LARGE SCALE GENOMIC DNA]</scope>
    <source>
        <strain evidence="13">RS831</strain>
        <tissue evidence="13">Whole body</tissue>
    </source>
</reference>
<keyword evidence="3" id="KW-0813">Transport</keyword>
<dbReference type="GO" id="GO:0008277">
    <property type="term" value="P:regulation of G protein-coupled receptor signaling pathway"/>
    <property type="evidence" value="ECO:0007669"/>
    <property type="project" value="InterPro"/>
</dbReference>
<protein>
    <recommendedName>
        <fullName evidence="15">Secreted protein</fullName>
    </recommendedName>
</protein>
<reference evidence="13 14" key="2">
    <citation type="submission" date="2019-01" db="EMBL/GenBank/DDBJ databases">
        <title>A chromosome length genome reference of the Java medaka (oryzias javanicus).</title>
        <authorList>
            <person name="Herpin A."/>
            <person name="Takehana Y."/>
            <person name="Naruse K."/>
            <person name="Ansai S."/>
            <person name="Kawaguchi M."/>
        </authorList>
    </citation>
    <scope>NUCLEOTIDE SEQUENCE [LARGE SCALE GENOMIC DNA]</scope>
    <source>
        <strain evidence="13">RS831</strain>
        <tissue evidence="13">Whole body</tissue>
    </source>
</reference>
<keyword evidence="5" id="KW-0812">Transmembrane</keyword>
<evidence type="ECO:0008006" key="15">
    <source>
        <dbReference type="Google" id="ProtNLM"/>
    </source>
</evidence>